<dbReference type="SUPFAM" id="SSF55347">
    <property type="entry name" value="Glyceraldehyde-3-phosphate dehydrogenase-like, C-terminal domain"/>
    <property type="match status" value="1"/>
</dbReference>
<dbReference type="EMBL" id="JAUSUA010000001">
    <property type="protein sequence ID" value="MDQ0205997.1"/>
    <property type="molecule type" value="Genomic_DNA"/>
</dbReference>
<dbReference type="Pfam" id="PF22725">
    <property type="entry name" value="GFO_IDH_MocA_C3"/>
    <property type="match status" value="1"/>
</dbReference>
<feature type="domain" description="Gfo/Idh/MocA-like oxidoreductase N-terminal" evidence="2">
    <location>
        <begin position="9"/>
        <end position="133"/>
    </location>
</feature>
<gene>
    <name evidence="4" type="ORF">J2S05_000771</name>
</gene>
<organism evidence="4 5">
    <name type="scientific">Alkalicoccobacillus murimartini</name>
    <dbReference type="NCBI Taxonomy" id="171685"/>
    <lineage>
        <taxon>Bacteria</taxon>
        <taxon>Bacillati</taxon>
        <taxon>Bacillota</taxon>
        <taxon>Bacilli</taxon>
        <taxon>Bacillales</taxon>
        <taxon>Bacillaceae</taxon>
        <taxon>Alkalicoccobacillus</taxon>
    </lineage>
</organism>
<keyword evidence="1" id="KW-0560">Oxidoreductase</keyword>
<keyword evidence="5" id="KW-1185">Reference proteome</keyword>
<dbReference type="InterPro" id="IPR000683">
    <property type="entry name" value="Gfo/Idh/MocA-like_OxRdtase_N"/>
</dbReference>
<name>A0ABT9YDT4_9BACI</name>
<dbReference type="PANTHER" id="PTHR43818">
    <property type="entry name" value="BCDNA.GH03377"/>
    <property type="match status" value="1"/>
</dbReference>
<proteinExistence type="predicted"/>
<feature type="domain" description="GFO/IDH/MocA-like oxidoreductase" evidence="3">
    <location>
        <begin position="143"/>
        <end position="289"/>
    </location>
</feature>
<sequence>MINHSKKDIRIGMIGYQFMGKAHSHAYRDIPFFFESKANPILQALCGRNEKAVQEAADKMGWQSIETDWRDLIKREDIDVIDIVTPNHTHAEIAIAAAEAGKHIITEKPLALTVEEAARMKEAVEKHNVIHMICHNYRFVPAVQYAKRLIDDGRLGKIFHFRANYLQDFIIDPSFPLIWRLKKEVSGSGALGDIGAHSIDLARFLVGEIDEVVAMSKTFIKERPLGEMSGGLSAEVSSQEVGEVTVDDAVAFMAKFDSGTFGTFEATRFATGNRNKNTFEINGEKGSVRWDMENMNDLHVYFTDDEKGVQGFRRILCTEEEHPYAGAYWPAGHIIGYEHTFIHLLYEFVEAIADQRQVSPNFHDGYKNQLVLAAIEKSAEQKSWEKVDQLNN</sequence>
<evidence type="ECO:0000256" key="1">
    <source>
        <dbReference type="ARBA" id="ARBA00023002"/>
    </source>
</evidence>
<dbReference type="PANTHER" id="PTHR43818:SF11">
    <property type="entry name" value="BCDNA.GH03377"/>
    <property type="match status" value="1"/>
</dbReference>
<evidence type="ECO:0000313" key="4">
    <source>
        <dbReference type="EMBL" id="MDQ0205997.1"/>
    </source>
</evidence>
<dbReference type="InterPro" id="IPR050463">
    <property type="entry name" value="Gfo/Idh/MocA_oxidrdct_glycsds"/>
</dbReference>
<dbReference type="Gene3D" id="3.40.50.720">
    <property type="entry name" value="NAD(P)-binding Rossmann-like Domain"/>
    <property type="match status" value="1"/>
</dbReference>
<evidence type="ECO:0000259" key="3">
    <source>
        <dbReference type="Pfam" id="PF22725"/>
    </source>
</evidence>
<dbReference type="Proteomes" id="UP001225034">
    <property type="component" value="Unassembled WGS sequence"/>
</dbReference>
<dbReference type="InterPro" id="IPR055170">
    <property type="entry name" value="GFO_IDH_MocA-like_dom"/>
</dbReference>
<dbReference type="Gene3D" id="3.30.360.10">
    <property type="entry name" value="Dihydrodipicolinate Reductase, domain 2"/>
    <property type="match status" value="1"/>
</dbReference>
<evidence type="ECO:0000259" key="2">
    <source>
        <dbReference type="Pfam" id="PF01408"/>
    </source>
</evidence>
<reference evidence="4 5" key="1">
    <citation type="submission" date="2023-07" db="EMBL/GenBank/DDBJ databases">
        <title>Genomic Encyclopedia of Type Strains, Phase IV (KMG-IV): sequencing the most valuable type-strain genomes for metagenomic binning, comparative biology and taxonomic classification.</title>
        <authorList>
            <person name="Goeker M."/>
        </authorList>
    </citation>
    <scope>NUCLEOTIDE SEQUENCE [LARGE SCALE GENOMIC DNA]</scope>
    <source>
        <strain evidence="4 5">DSM 19154</strain>
    </source>
</reference>
<comment type="caution">
    <text evidence="4">The sequence shown here is derived from an EMBL/GenBank/DDBJ whole genome shotgun (WGS) entry which is preliminary data.</text>
</comment>
<evidence type="ECO:0000313" key="5">
    <source>
        <dbReference type="Proteomes" id="UP001225034"/>
    </source>
</evidence>
<dbReference type="InterPro" id="IPR036291">
    <property type="entry name" value="NAD(P)-bd_dom_sf"/>
</dbReference>
<dbReference type="Pfam" id="PF01408">
    <property type="entry name" value="GFO_IDH_MocA"/>
    <property type="match status" value="1"/>
</dbReference>
<protein>
    <submittedName>
        <fullName evidence="4">Dehydrogenase</fullName>
    </submittedName>
</protein>
<dbReference type="SUPFAM" id="SSF51735">
    <property type="entry name" value="NAD(P)-binding Rossmann-fold domains"/>
    <property type="match status" value="1"/>
</dbReference>
<accession>A0ABT9YDT4</accession>